<gene>
    <name evidence="3" type="ORF">JR316_004025</name>
</gene>
<proteinExistence type="predicted"/>
<dbReference type="OrthoDB" id="3052647at2759"/>
<evidence type="ECO:0000256" key="1">
    <source>
        <dbReference type="SAM" id="MobiDB-lite"/>
    </source>
</evidence>
<evidence type="ECO:0000256" key="2">
    <source>
        <dbReference type="SAM" id="Phobius"/>
    </source>
</evidence>
<accession>A0A8H8CNH8</accession>
<comment type="caution">
    <text evidence="3">The sequence shown here is derived from an EMBL/GenBank/DDBJ whole genome shotgun (WGS) entry which is preliminary data.</text>
</comment>
<feature type="compositionally biased region" description="Polar residues" evidence="1">
    <location>
        <begin position="375"/>
        <end position="399"/>
    </location>
</feature>
<feature type="compositionally biased region" description="Low complexity" evidence="1">
    <location>
        <begin position="277"/>
        <end position="290"/>
    </location>
</feature>
<reference evidence="3" key="1">
    <citation type="submission" date="2021-02" db="EMBL/GenBank/DDBJ databases">
        <title>Psilocybe cubensis genome.</title>
        <authorList>
            <person name="Mckernan K.J."/>
            <person name="Crawford S."/>
            <person name="Trippe A."/>
            <person name="Kane L.T."/>
            <person name="Mclaughlin S."/>
        </authorList>
    </citation>
    <scope>NUCLEOTIDE SEQUENCE [LARGE SCALE GENOMIC DNA]</scope>
    <source>
        <strain evidence="3">MGC-MH-2018</strain>
    </source>
</reference>
<feature type="region of interest" description="Disordered" evidence="1">
    <location>
        <begin position="366"/>
        <end position="496"/>
    </location>
</feature>
<dbReference type="EMBL" id="JAFIQS010000003">
    <property type="protein sequence ID" value="KAG5171936.1"/>
    <property type="molecule type" value="Genomic_DNA"/>
</dbReference>
<organism evidence="3">
    <name type="scientific">Psilocybe cubensis</name>
    <name type="common">Psychedelic mushroom</name>
    <name type="synonym">Stropharia cubensis</name>
    <dbReference type="NCBI Taxonomy" id="181762"/>
    <lineage>
        <taxon>Eukaryota</taxon>
        <taxon>Fungi</taxon>
        <taxon>Dikarya</taxon>
        <taxon>Basidiomycota</taxon>
        <taxon>Agaricomycotina</taxon>
        <taxon>Agaricomycetes</taxon>
        <taxon>Agaricomycetidae</taxon>
        <taxon>Agaricales</taxon>
        <taxon>Agaricineae</taxon>
        <taxon>Strophariaceae</taxon>
        <taxon>Psilocybe</taxon>
    </lineage>
</organism>
<name>A0A8H8CNH8_PSICU</name>
<evidence type="ECO:0008006" key="4">
    <source>
        <dbReference type="Google" id="ProtNLM"/>
    </source>
</evidence>
<feature type="transmembrane region" description="Helical" evidence="2">
    <location>
        <begin position="304"/>
        <end position="325"/>
    </location>
</feature>
<keyword evidence="2" id="KW-0812">Transmembrane</keyword>
<protein>
    <recommendedName>
        <fullName evidence="4">Transmembrane protein</fullName>
    </recommendedName>
</protein>
<keyword evidence="2" id="KW-1133">Transmembrane helix</keyword>
<dbReference type="Gene3D" id="2.60.120.260">
    <property type="entry name" value="Galactose-binding domain-like"/>
    <property type="match status" value="1"/>
</dbReference>
<sequence length="526" mass="56813">MSIPRWVAVDDADSRIQYIGSGWFQDQGSQNDRGNFGASYKSTLHGTKSNASLSFTFSGAQVKVLGFNNIRNDSGVIDPSWECFVDNISIGQSKPSIAVDNYWTMCDHDQLVDGQHVITVNATVMKEQTFWVDQIRYVPSSYVPLDTAAVVVDNTDPAITFGDGWSNLGNFCNATNAANSIVTFPFNGASVSWYAFIPETPHTPTTGSYSVDGGPPSNFILNGIPINSPVKIEYNQKLFETPQYDPGPHTLVVTYLGNSSATPLTLDWLIVQNATATRSSNGSSTTQGGSDVPSSKHTKNVGPIVGGVIGTVVLIGIAVCAILYFRRWERNQKKKPILVKEAQLGADDNMAIVPFQLSPSLQTGASGSFYANHRPQGSITTFTTTRHGPKPSQSTVDLKSTTPPSLTSRSRTPIPTPSGSQGRSVSPYEGNLANSTRSDPLLSARNYQSPPPIQQPIGSEKERREAEATVTALRPQRFPVRPPLEPPVHSSDSGSSRMIVHEDSGLRLPRVSQGSVLEVPPRYTVG</sequence>
<evidence type="ECO:0000313" key="3">
    <source>
        <dbReference type="EMBL" id="KAG5171936.1"/>
    </source>
</evidence>
<feature type="compositionally biased region" description="Low complexity" evidence="1">
    <location>
        <begin position="400"/>
        <end position="413"/>
    </location>
</feature>
<dbReference type="AlphaFoldDB" id="A0A8H8CNH8"/>
<keyword evidence="2" id="KW-0472">Membrane</keyword>
<feature type="region of interest" description="Disordered" evidence="1">
    <location>
        <begin position="277"/>
        <end position="298"/>
    </location>
</feature>